<dbReference type="InterPro" id="IPR044156">
    <property type="entry name" value="Galectin-like"/>
</dbReference>
<protein>
    <recommendedName>
        <fullName evidence="2">Galectin</fullName>
    </recommendedName>
</protein>
<organism evidence="4">
    <name type="scientific">Suberites domuncula</name>
    <name type="common">Sponge</name>
    <dbReference type="NCBI Taxonomy" id="55567"/>
    <lineage>
        <taxon>Eukaryota</taxon>
        <taxon>Metazoa</taxon>
        <taxon>Porifera</taxon>
        <taxon>Demospongiae</taxon>
        <taxon>Heteroscleromorpha</taxon>
        <taxon>Suberitida</taxon>
        <taxon>Suberitidae</taxon>
        <taxon>Suberites</taxon>
    </lineage>
</organism>
<dbReference type="SMART" id="SM00908">
    <property type="entry name" value="Gal-bind_lectin"/>
    <property type="match status" value="1"/>
</dbReference>
<dbReference type="Gene3D" id="2.60.120.200">
    <property type="match status" value="1"/>
</dbReference>
<dbReference type="Pfam" id="PF00337">
    <property type="entry name" value="Gal-bind_lectin"/>
    <property type="match status" value="1"/>
</dbReference>
<sequence length="193" mass="22201">MYTSPTNPSRADINFMSGQDIVFHCNPRYDERALVLNSRFNGHWQNEERPYNFPLNYGQPTQVTVAVNDGAIDLFANKREFCYAFRHRSDVTKVNQVNCSGRGTPIKVWTGKALPDFTVARLSTLKDMPQLRLASMLTWFHLCLTTTDQKTLPCTWVFDTMKMWLSVTTSPMRSGVGKREEEECLLLKDKHSL</sequence>
<dbReference type="InterPro" id="IPR001079">
    <property type="entry name" value="Galectin_CRD"/>
</dbReference>
<reference evidence="4" key="1">
    <citation type="submission" date="2002-07" db="EMBL/GenBank/DDBJ databases">
        <title>The molecular basis of the evolution of the metazoan bodyplan: extracellular matrix-mediated morphogenesis in marine demosponges.</title>
        <authorList>
            <person name="Mueller W.E.G."/>
            <person name="Schroeder H.C."/>
            <person name="Grebenjuk V.A."/>
            <person name="Batel R."/>
            <person name="Mueller I.M."/>
            <person name="Fattorusso E."/>
        </authorList>
    </citation>
    <scope>NUCLEOTIDE SEQUENCE</scope>
</reference>
<evidence type="ECO:0000313" key="4">
    <source>
        <dbReference type="EMBL" id="CAD37940.1"/>
    </source>
</evidence>
<gene>
    <name evidence="4" type="primary">galec1</name>
</gene>
<evidence type="ECO:0000256" key="1">
    <source>
        <dbReference type="ARBA" id="ARBA00022734"/>
    </source>
</evidence>
<dbReference type="PANTHER" id="PTHR11346">
    <property type="entry name" value="GALECTIN"/>
    <property type="match status" value="1"/>
</dbReference>
<dbReference type="PANTHER" id="PTHR11346:SF147">
    <property type="entry name" value="GALECTIN"/>
    <property type="match status" value="1"/>
</dbReference>
<dbReference type="GO" id="GO:0030246">
    <property type="term" value="F:carbohydrate binding"/>
    <property type="evidence" value="ECO:0007669"/>
    <property type="project" value="UniProtKB-UniRule"/>
</dbReference>
<dbReference type="EMBL" id="AJ493055">
    <property type="protein sequence ID" value="CAD37940.1"/>
    <property type="molecule type" value="mRNA"/>
</dbReference>
<keyword evidence="1 2" id="KW-0430">Lectin</keyword>
<accession>Q6EX97</accession>
<proteinExistence type="evidence at transcript level"/>
<dbReference type="CDD" id="cd00070">
    <property type="entry name" value="GLECT"/>
    <property type="match status" value="1"/>
</dbReference>
<name>Q6EX97_SUBDO</name>
<dbReference type="SUPFAM" id="SSF49899">
    <property type="entry name" value="Concanavalin A-like lectins/glucanases"/>
    <property type="match status" value="1"/>
</dbReference>
<evidence type="ECO:0000259" key="3">
    <source>
        <dbReference type="PROSITE" id="PS51304"/>
    </source>
</evidence>
<dbReference type="SMART" id="SM00276">
    <property type="entry name" value="GLECT"/>
    <property type="match status" value="1"/>
</dbReference>
<feature type="domain" description="Galectin" evidence="3">
    <location>
        <begin position="1"/>
        <end position="125"/>
    </location>
</feature>
<dbReference type="InterPro" id="IPR013320">
    <property type="entry name" value="ConA-like_dom_sf"/>
</dbReference>
<dbReference type="AlphaFoldDB" id="Q6EX97"/>
<evidence type="ECO:0000256" key="2">
    <source>
        <dbReference type="RuleBase" id="RU102079"/>
    </source>
</evidence>
<dbReference type="PROSITE" id="PS51304">
    <property type="entry name" value="GALECTIN"/>
    <property type="match status" value="1"/>
</dbReference>